<dbReference type="RefSeq" id="WP_068826343.1">
    <property type="nucleotide sequence ID" value="NZ_CP014224.1"/>
</dbReference>
<dbReference type="GO" id="GO:0005829">
    <property type="term" value="C:cytosol"/>
    <property type="evidence" value="ECO:0007669"/>
    <property type="project" value="UniProtKB-ARBA"/>
</dbReference>
<dbReference type="PROSITE" id="PS51857">
    <property type="entry name" value="CSD_2"/>
    <property type="match status" value="1"/>
</dbReference>
<gene>
    <name evidence="4" type="ORF">AXE80_08585</name>
</gene>
<keyword evidence="2" id="KW-0963">Cytoplasm</keyword>
<evidence type="ECO:0000313" key="4">
    <source>
        <dbReference type="EMBL" id="ANW96329.1"/>
    </source>
</evidence>
<dbReference type="SMART" id="SM00357">
    <property type="entry name" value="CSP"/>
    <property type="match status" value="1"/>
</dbReference>
<dbReference type="PIRSF" id="PIRSF002599">
    <property type="entry name" value="Cold_shock_A"/>
    <property type="match status" value="1"/>
</dbReference>
<evidence type="ECO:0000259" key="3">
    <source>
        <dbReference type="PROSITE" id="PS51857"/>
    </source>
</evidence>
<protein>
    <submittedName>
        <fullName evidence="4">Cold-shock protein</fullName>
    </submittedName>
</protein>
<dbReference type="KEGG" id="wfu:AXE80_08585"/>
<sequence length="63" mass="6805">MSNGTVKFFNDSKGFGFITPDDGGRDVFVHINGLTDEIAEGDKVSFDVEEGRKGLNAVNVQVI</sequence>
<accession>A0A1B1Y6F9</accession>
<dbReference type="Pfam" id="PF00313">
    <property type="entry name" value="CSD"/>
    <property type="match status" value="1"/>
</dbReference>
<dbReference type="EMBL" id="CP014224">
    <property type="protein sequence ID" value="ANW96329.1"/>
    <property type="molecule type" value="Genomic_DNA"/>
</dbReference>
<organism evidence="4 5">
    <name type="scientific">Wenyingzhuangia fucanilytica</name>
    <dbReference type="NCBI Taxonomy" id="1790137"/>
    <lineage>
        <taxon>Bacteria</taxon>
        <taxon>Pseudomonadati</taxon>
        <taxon>Bacteroidota</taxon>
        <taxon>Flavobacteriia</taxon>
        <taxon>Flavobacteriales</taxon>
        <taxon>Flavobacteriaceae</taxon>
        <taxon>Wenyingzhuangia</taxon>
    </lineage>
</organism>
<name>A0A1B1Y6F9_9FLAO</name>
<dbReference type="AlphaFoldDB" id="A0A1B1Y6F9"/>
<dbReference type="PRINTS" id="PR00050">
    <property type="entry name" value="COLDSHOCK"/>
</dbReference>
<dbReference type="InterPro" id="IPR050181">
    <property type="entry name" value="Cold_shock_domain"/>
</dbReference>
<reference evidence="4 5" key="1">
    <citation type="submission" date="2016-02" db="EMBL/GenBank/DDBJ databases">
        <authorList>
            <person name="Wen L."/>
            <person name="He K."/>
            <person name="Yang H."/>
        </authorList>
    </citation>
    <scope>NUCLEOTIDE SEQUENCE [LARGE SCALE GENOMIC DNA]</scope>
    <source>
        <strain evidence="4 5">CZ1127</strain>
    </source>
</reference>
<dbReference type="Proteomes" id="UP000092967">
    <property type="component" value="Chromosome"/>
</dbReference>
<dbReference type="InterPro" id="IPR012156">
    <property type="entry name" value="Cold_shock_CspA"/>
</dbReference>
<dbReference type="STRING" id="1790137.AXE80_08585"/>
<comment type="subcellular location">
    <subcellularLocation>
        <location evidence="1">Cytoplasm</location>
    </subcellularLocation>
</comment>
<dbReference type="SUPFAM" id="SSF50249">
    <property type="entry name" value="Nucleic acid-binding proteins"/>
    <property type="match status" value="1"/>
</dbReference>
<dbReference type="InterPro" id="IPR011129">
    <property type="entry name" value="CSD"/>
</dbReference>
<dbReference type="PANTHER" id="PTHR11544">
    <property type="entry name" value="COLD SHOCK DOMAIN CONTAINING PROTEINS"/>
    <property type="match status" value="1"/>
</dbReference>
<dbReference type="CDD" id="cd04458">
    <property type="entry name" value="CSP_CDS"/>
    <property type="match status" value="1"/>
</dbReference>
<feature type="domain" description="CSD" evidence="3">
    <location>
        <begin position="1"/>
        <end position="62"/>
    </location>
</feature>
<dbReference type="Gene3D" id="2.40.50.140">
    <property type="entry name" value="Nucleic acid-binding proteins"/>
    <property type="match status" value="1"/>
</dbReference>
<dbReference type="InterPro" id="IPR012340">
    <property type="entry name" value="NA-bd_OB-fold"/>
</dbReference>
<dbReference type="InterPro" id="IPR002059">
    <property type="entry name" value="CSP_DNA-bd"/>
</dbReference>
<evidence type="ECO:0000256" key="1">
    <source>
        <dbReference type="ARBA" id="ARBA00004496"/>
    </source>
</evidence>
<dbReference type="OrthoDB" id="9805039at2"/>
<keyword evidence="5" id="KW-1185">Reference proteome</keyword>
<evidence type="ECO:0000256" key="2">
    <source>
        <dbReference type="ARBA" id="ARBA00022490"/>
    </source>
</evidence>
<proteinExistence type="predicted"/>
<evidence type="ECO:0000313" key="5">
    <source>
        <dbReference type="Proteomes" id="UP000092967"/>
    </source>
</evidence>
<dbReference type="GO" id="GO:0003676">
    <property type="term" value="F:nucleic acid binding"/>
    <property type="evidence" value="ECO:0007669"/>
    <property type="project" value="InterPro"/>
</dbReference>